<dbReference type="AlphaFoldDB" id="A0A5B7GI54"/>
<accession>A0A5B7GI54</accession>
<sequence length="125" mass="13770">MKLRDSLGNCVITGLHELVNFYYELCGELLSSIINYASVHDSSLRRGFINRAFELSVTGPRHVSRRCVGQCARKRGNNSQAATPPSTSVASQRLSPITGLVWAASLVREEPRVPLPSKDRVSQLC</sequence>
<name>A0A5B7GI54_PORTR</name>
<gene>
    <name evidence="1" type="ORF">E2C01_051058</name>
</gene>
<evidence type="ECO:0000313" key="2">
    <source>
        <dbReference type="Proteomes" id="UP000324222"/>
    </source>
</evidence>
<protein>
    <submittedName>
        <fullName evidence="1">Uncharacterized protein</fullName>
    </submittedName>
</protein>
<proteinExistence type="predicted"/>
<comment type="caution">
    <text evidence="1">The sequence shown here is derived from an EMBL/GenBank/DDBJ whole genome shotgun (WGS) entry which is preliminary data.</text>
</comment>
<dbReference type="Proteomes" id="UP000324222">
    <property type="component" value="Unassembled WGS sequence"/>
</dbReference>
<organism evidence="1 2">
    <name type="scientific">Portunus trituberculatus</name>
    <name type="common">Swimming crab</name>
    <name type="synonym">Neptunus trituberculatus</name>
    <dbReference type="NCBI Taxonomy" id="210409"/>
    <lineage>
        <taxon>Eukaryota</taxon>
        <taxon>Metazoa</taxon>
        <taxon>Ecdysozoa</taxon>
        <taxon>Arthropoda</taxon>
        <taxon>Crustacea</taxon>
        <taxon>Multicrustacea</taxon>
        <taxon>Malacostraca</taxon>
        <taxon>Eumalacostraca</taxon>
        <taxon>Eucarida</taxon>
        <taxon>Decapoda</taxon>
        <taxon>Pleocyemata</taxon>
        <taxon>Brachyura</taxon>
        <taxon>Eubrachyura</taxon>
        <taxon>Portunoidea</taxon>
        <taxon>Portunidae</taxon>
        <taxon>Portuninae</taxon>
        <taxon>Portunus</taxon>
    </lineage>
</organism>
<keyword evidence="2" id="KW-1185">Reference proteome</keyword>
<evidence type="ECO:0000313" key="1">
    <source>
        <dbReference type="EMBL" id="MPC57085.1"/>
    </source>
</evidence>
<dbReference type="EMBL" id="VSRR010014495">
    <property type="protein sequence ID" value="MPC57085.1"/>
    <property type="molecule type" value="Genomic_DNA"/>
</dbReference>
<reference evidence="1 2" key="1">
    <citation type="submission" date="2019-05" db="EMBL/GenBank/DDBJ databases">
        <title>Another draft genome of Portunus trituberculatus and its Hox gene families provides insights of decapod evolution.</title>
        <authorList>
            <person name="Jeong J.-H."/>
            <person name="Song I."/>
            <person name="Kim S."/>
            <person name="Choi T."/>
            <person name="Kim D."/>
            <person name="Ryu S."/>
            <person name="Kim W."/>
        </authorList>
    </citation>
    <scope>NUCLEOTIDE SEQUENCE [LARGE SCALE GENOMIC DNA]</scope>
    <source>
        <tissue evidence="1">Muscle</tissue>
    </source>
</reference>